<dbReference type="CDD" id="cd00090">
    <property type="entry name" value="HTH_ARSR"/>
    <property type="match status" value="1"/>
</dbReference>
<name>A0A6B0TSU8_9RHOB</name>
<dbReference type="RefSeq" id="WP_160851504.1">
    <property type="nucleotide sequence ID" value="NZ_WUWG01000001.1"/>
</dbReference>
<dbReference type="PANTHER" id="PTHR43132:SF2">
    <property type="entry name" value="ARSENICAL RESISTANCE OPERON REPRESSOR ARSR-RELATED"/>
    <property type="match status" value="1"/>
</dbReference>
<dbReference type="NCBIfam" id="NF033788">
    <property type="entry name" value="HTH_metalloreg"/>
    <property type="match status" value="1"/>
</dbReference>
<keyword evidence="2" id="KW-0238">DNA-binding</keyword>
<dbReference type="PROSITE" id="PS50987">
    <property type="entry name" value="HTH_ARSR_2"/>
    <property type="match status" value="1"/>
</dbReference>
<dbReference type="InterPro" id="IPR051011">
    <property type="entry name" value="Metal_resp_trans_reg"/>
</dbReference>
<dbReference type="InterPro" id="IPR036388">
    <property type="entry name" value="WH-like_DNA-bd_sf"/>
</dbReference>
<feature type="domain" description="HTH arsR-type" evidence="4">
    <location>
        <begin position="15"/>
        <end position="109"/>
    </location>
</feature>
<dbReference type="Proteomes" id="UP000436016">
    <property type="component" value="Unassembled WGS sequence"/>
</dbReference>
<dbReference type="InterPro" id="IPR001845">
    <property type="entry name" value="HTH_ArsR_DNA-bd_dom"/>
</dbReference>
<comment type="caution">
    <text evidence="5">The sequence shown here is derived from an EMBL/GenBank/DDBJ whole genome shotgun (WGS) entry which is preliminary data.</text>
</comment>
<gene>
    <name evidence="5" type="ORF">GSH16_02445</name>
</gene>
<evidence type="ECO:0000259" key="4">
    <source>
        <dbReference type="PROSITE" id="PS50987"/>
    </source>
</evidence>
<protein>
    <submittedName>
        <fullName evidence="5">Metalloregulator ArsR/SmtB family transcription factor</fullName>
    </submittedName>
</protein>
<proteinExistence type="predicted"/>
<dbReference type="AlphaFoldDB" id="A0A6B0TSU8"/>
<evidence type="ECO:0000256" key="3">
    <source>
        <dbReference type="ARBA" id="ARBA00023163"/>
    </source>
</evidence>
<keyword evidence="1" id="KW-0805">Transcription regulation</keyword>
<dbReference type="GO" id="GO:0003700">
    <property type="term" value="F:DNA-binding transcription factor activity"/>
    <property type="evidence" value="ECO:0007669"/>
    <property type="project" value="InterPro"/>
</dbReference>
<organism evidence="5 6">
    <name type="scientific">Oceanomicrobium pacificus</name>
    <dbReference type="NCBI Taxonomy" id="2692916"/>
    <lineage>
        <taxon>Bacteria</taxon>
        <taxon>Pseudomonadati</taxon>
        <taxon>Pseudomonadota</taxon>
        <taxon>Alphaproteobacteria</taxon>
        <taxon>Rhodobacterales</taxon>
        <taxon>Paracoccaceae</taxon>
        <taxon>Oceanomicrobium</taxon>
    </lineage>
</organism>
<dbReference type="InterPro" id="IPR036390">
    <property type="entry name" value="WH_DNA-bd_sf"/>
</dbReference>
<dbReference type="SUPFAM" id="SSF46785">
    <property type="entry name" value="Winged helix' DNA-binding domain"/>
    <property type="match status" value="1"/>
</dbReference>
<evidence type="ECO:0000313" key="5">
    <source>
        <dbReference type="EMBL" id="MXU64292.1"/>
    </source>
</evidence>
<evidence type="ECO:0000313" key="6">
    <source>
        <dbReference type="Proteomes" id="UP000436016"/>
    </source>
</evidence>
<sequence length="109" mass="12007">MRDSAALDIQDKAPAMAAQAAEAAEFIKTLGHEGRLMLLCLLSQGERTVSELEAETGARQAIVSQHLARLRQEGFVSTRRDGRQIFYSLADPRVAKLISTLYEIFCDPA</sequence>
<dbReference type="EMBL" id="WUWG01000001">
    <property type="protein sequence ID" value="MXU64292.1"/>
    <property type="molecule type" value="Genomic_DNA"/>
</dbReference>
<dbReference type="InterPro" id="IPR011991">
    <property type="entry name" value="ArsR-like_HTH"/>
</dbReference>
<keyword evidence="3" id="KW-0804">Transcription</keyword>
<dbReference type="PANTHER" id="PTHR43132">
    <property type="entry name" value="ARSENICAL RESISTANCE OPERON REPRESSOR ARSR-RELATED"/>
    <property type="match status" value="1"/>
</dbReference>
<dbReference type="SMART" id="SM00418">
    <property type="entry name" value="HTH_ARSR"/>
    <property type="match status" value="1"/>
</dbReference>
<dbReference type="GO" id="GO:0003677">
    <property type="term" value="F:DNA binding"/>
    <property type="evidence" value="ECO:0007669"/>
    <property type="project" value="UniProtKB-KW"/>
</dbReference>
<accession>A0A6B0TSU8</accession>
<dbReference type="Gene3D" id="1.10.10.10">
    <property type="entry name" value="Winged helix-like DNA-binding domain superfamily/Winged helix DNA-binding domain"/>
    <property type="match status" value="1"/>
</dbReference>
<dbReference type="Pfam" id="PF01022">
    <property type="entry name" value="HTH_5"/>
    <property type="match status" value="1"/>
</dbReference>
<reference evidence="5 6" key="1">
    <citation type="submission" date="2019-12" db="EMBL/GenBank/DDBJ databases">
        <title>Strain KN286 was isolated from seawater, which was collected from Caroline Seamount in the tropical western Pacific.</title>
        <authorList>
            <person name="Wang Q."/>
        </authorList>
    </citation>
    <scope>NUCLEOTIDE SEQUENCE [LARGE SCALE GENOMIC DNA]</scope>
    <source>
        <strain evidence="5 6">KN286</strain>
    </source>
</reference>
<keyword evidence="6" id="KW-1185">Reference proteome</keyword>
<dbReference type="PRINTS" id="PR00778">
    <property type="entry name" value="HTHARSR"/>
</dbReference>
<evidence type="ECO:0000256" key="1">
    <source>
        <dbReference type="ARBA" id="ARBA00023015"/>
    </source>
</evidence>
<evidence type="ECO:0000256" key="2">
    <source>
        <dbReference type="ARBA" id="ARBA00023125"/>
    </source>
</evidence>